<feature type="domain" description="Methyltransferase" evidence="3">
    <location>
        <begin position="42"/>
        <end position="144"/>
    </location>
</feature>
<reference evidence="4" key="1">
    <citation type="submission" date="2019-02" db="EMBL/GenBank/DDBJ databases">
        <authorList>
            <person name="Gruber-Vodicka R. H."/>
            <person name="Seah K. B. B."/>
        </authorList>
    </citation>
    <scope>NUCLEOTIDE SEQUENCE</scope>
    <source>
        <strain evidence="4">BECK_M6</strain>
    </source>
</reference>
<dbReference type="GO" id="GO:0032259">
    <property type="term" value="P:methylation"/>
    <property type="evidence" value="ECO:0007669"/>
    <property type="project" value="UniProtKB-KW"/>
</dbReference>
<dbReference type="Pfam" id="PF13649">
    <property type="entry name" value="Methyltransf_25"/>
    <property type="match status" value="1"/>
</dbReference>
<dbReference type="InterPro" id="IPR041698">
    <property type="entry name" value="Methyltransf_25"/>
</dbReference>
<keyword evidence="4" id="KW-0830">Ubiquinone</keyword>
<accession>A0A450UUB9</accession>
<keyword evidence="1 4" id="KW-0489">Methyltransferase</keyword>
<gene>
    <name evidence="4" type="ORF">BECKLFY1418A_GA0070994_10568</name>
</gene>
<dbReference type="AlphaFoldDB" id="A0A450UUB9"/>
<dbReference type="PANTHER" id="PTHR43861:SF1">
    <property type="entry name" value="TRANS-ACONITATE 2-METHYLTRANSFERASE"/>
    <property type="match status" value="1"/>
</dbReference>
<organism evidence="4">
    <name type="scientific">Candidatus Kentrum sp. LFY</name>
    <dbReference type="NCBI Taxonomy" id="2126342"/>
    <lineage>
        <taxon>Bacteria</taxon>
        <taxon>Pseudomonadati</taxon>
        <taxon>Pseudomonadota</taxon>
        <taxon>Gammaproteobacteria</taxon>
        <taxon>Candidatus Kentrum</taxon>
    </lineage>
</organism>
<evidence type="ECO:0000313" key="4">
    <source>
        <dbReference type="EMBL" id="VFJ96151.1"/>
    </source>
</evidence>
<evidence type="ECO:0000256" key="1">
    <source>
        <dbReference type="ARBA" id="ARBA00022603"/>
    </source>
</evidence>
<dbReference type="InterPro" id="IPR029063">
    <property type="entry name" value="SAM-dependent_MTases_sf"/>
</dbReference>
<dbReference type="Gene3D" id="3.40.50.150">
    <property type="entry name" value="Vaccinia Virus protein VP39"/>
    <property type="match status" value="1"/>
</dbReference>
<evidence type="ECO:0000256" key="2">
    <source>
        <dbReference type="ARBA" id="ARBA00022679"/>
    </source>
</evidence>
<dbReference type="CDD" id="cd02440">
    <property type="entry name" value="AdoMet_MTases"/>
    <property type="match status" value="1"/>
</dbReference>
<sequence>MAEYDDVVDIYTTLITSAFQRINHIFDNELEISMAEIDGKDVLDVPCGNGKYSQLMLDKGANRVLGIDVSETMINLCKEKFSTSRAHFFCGDVSSFDFSKIIDPNGTIQKYDIIYTFALWHYFPTLDIIKTTIKNLSSFLKKNGSLYALVLDSRYIPCVSGMLNVWNNSSRTPLKDGDKISWNYFSKEKWMFPQNIKSYFWKNKTLKQTFEQNGLTESNAYNLREKYQGSLTDDEKTTLRVWSMWEFVKR</sequence>
<name>A0A450UUB9_9GAMM</name>
<keyword evidence="2" id="KW-0808">Transferase</keyword>
<dbReference type="EMBL" id="CAADFH010000056">
    <property type="protein sequence ID" value="VFJ96151.1"/>
    <property type="molecule type" value="Genomic_DNA"/>
</dbReference>
<dbReference type="SUPFAM" id="SSF53335">
    <property type="entry name" value="S-adenosyl-L-methionine-dependent methyltransferases"/>
    <property type="match status" value="1"/>
</dbReference>
<protein>
    <submittedName>
        <fullName evidence="4">Ubiquinone/menaquinone biosynthesis C-methylase UbiE</fullName>
    </submittedName>
</protein>
<proteinExistence type="predicted"/>
<evidence type="ECO:0000259" key="3">
    <source>
        <dbReference type="Pfam" id="PF13649"/>
    </source>
</evidence>
<dbReference type="GO" id="GO:0008168">
    <property type="term" value="F:methyltransferase activity"/>
    <property type="evidence" value="ECO:0007669"/>
    <property type="project" value="UniProtKB-KW"/>
</dbReference>
<dbReference type="PANTHER" id="PTHR43861">
    <property type="entry name" value="TRANS-ACONITATE 2-METHYLTRANSFERASE-RELATED"/>
    <property type="match status" value="1"/>
</dbReference>